<evidence type="ECO:0000256" key="1">
    <source>
        <dbReference type="ARBA" id="ARBA00007553"/>
    </source>
</evidence>
<feature type="chain" id="PRO_5004580432" description="Peptidoglycan recognition protein family domain-containing protein" evidence="2">
    <location>
        <begin position="19"/>
        <end position="196"/>
    </location>
</feature>
<dbReference type="GO" id="GO:0009253">
    <property type="term" value="P:peptidoglycan catabolic process"/>
    <property type="evidence" value="ECO:0007669"/>
    <property type="project" value="InterPro"/>
</dbReference>
<feature type="signal peptide" evidence="2">
    <location>
        <begin position="1"/>
        <end position="18"/>
    </location>
</feature>
<dbReference type="Pfam" id="PF01510">
    <property type="entry name" value="Amidase_2"/>
    <property type="match status" value="1"/>
</dbReference>
<dbReference type="PhylomeDB" id="T1JM29"/>
<evidence type="ECO:0000313" key="5">
    <source>
        <dbReference type="Proteomes" id="UP000014500"/>
    </source>
</evidence>
<dbReference type="SUPFAM" id="SSF55846">
    <property type="entry name" value="N-acetylmuramoyl-L-alanine amidase-like"/>
    <property type="match status" value="1"/>
</dbReference>
<organism evidence="4 5">
    <name type="scientific">Strigamia maritima</name>
    <name type="common">European centipede</name>
    <name type="synonym">Geophilus maritimus</name>
    <dbReference type="NCBI Taxonomy" id="126957"/>
    <lineage>
        <taxon>Eukaryota</taxon>
        <taxon>Metazoa</taxon>
        <taxon>Ecdysozoa</taxon>
        <taxon>Arthropoda</taxon>
        <taxon>Myriapoda</taxon>
        <taxon>Chilopoda</taxon>
        <taxon>Pleurostigmophora</taxon>
        <taxon>Geophilomorpha</taxon>
        <taxon>Linotaeniidae</taxon>
        <taxon>Strigamia</taxon>
    </lineage>
</organism>
<keyword evidence="2" id="KW-0732">Signal</keyword>
<dbReference type="HOGENOM" id="CLU_037559_3_2_1"/>
<dbReference type="CDD" id="cd06583">
    <property type="entry name" value="PGRP"/>
    <property type="match status" value="1"/>
</dbReference>
<sequence>MHFIQILLLLALAAASTGYDCNDFIIPREEWGAVAPRKDDIKSSAGRVFVHHTNTRECITDDECMSSVKEFEAFHREILGDEDLDVHFLIGGNGLIYEGLGWDAQGLHTPEFPNDFGVAFIGTFNDSPANELMMNAFEDLIECGIENGKIDVFHSLYGHKDARCSTMCPGAHLYNQLKQLKPSFHRGGKLIKSCDL</sequence>
<dbReference type="PANTHER" id="PTHR11022">
    <property type="entry name" value="PEPTIDOGLYCAN RECOGNITION PROTEIN"/>
    <property type="match status" value="1"/>
</dbReference>
<evidence type="ECO:0000313" key="4">
    <source>
        <dbReference type="EnsemblMetazoa" id="SMAR014909-PA"/>
    </source>
</evidence>
<dbReference type="InterPro" id="IPR036505">
    <property type="entry name" value="Amidase/PGRP_sf"/>
</dbReference>
<dbReference type="GO" id="GO:0008745">
    <property type="term" value="F:N-acetylmuramoyl-L-alanine amidase activity"/>
    <property type="evidence" value="ECO:0007669"/>
    <property type="project" value="InterPro"/>
</dbReference>
<dbReference type="EnsemblMetazoa" id="SMAR014909-RA">
    <property type="protein sequence ID" value="SMAR014909-PA"/>
    <property type="gene ID" value="SMAR014909"/>
</dbReference>
<dbReference type="GO" id="GO:0008270">
    <property type="term" value="F:zinc ion binding"/>
    <property type="evidence" value="ECO:0007669"/>
    <property type="project" value="InterPro"/>
</dbReference>
<dbReference type="Gene3D" id="3.40.80.10">
    <property type="entry name" value="Peptidoglycan recognition protein-like"/>
    <property type="match status" value="1"/>
</dbReference>
<name>T1JM29_STRMM</name>
<reference evidence="4" key="2">
    <citation type="submission" date="2015-02" db="UniProtKB">
        <authorList>
            <consortium name="EnsemblMetazoa"/>
        </authorList>
    </citation>
    <scope>IDENTIFICATION</scope>
</reference>
<dbReference type="InterPro" id="IPR006619">
    <property type="entry name" value="PGRP_domain_met/bac"/>
</dbReference>
<keyword evidence="5" id="KW-1185">Reference proteome</keyword>
<proteinExistence type="inferred from homology"/>
<dbReference type="InterPro" id="IPR015510">
    <property type="entry name" value="PGRP"/>
</dbReference>
<dbReference type="Proteomes" id="UP000014500">
    <property type="component" value="Unassembled WGS sequence"/>
</dbReference>
<dbReference type="PANTHER" id="PTHR11022:SF41">
    <property type="entry name" value="PEPTIDOGLYCAN-RECOGNITION PROTEIN LC-RELATED"/>
    <property type="match status" value="1"/>
</dbReference>
<evidence type="ECO:0000256" key="2">
    <source>
        <dbReference type="SAM" id="SignalP"/>
    </source>
</evidence>
<feature type="domain" description="Peptidoglycan recognition protein family" evidence="3">
    <location>
        <begin position="25"/>
        <end position="163"/>
    </location>
</feature>
<accession>T1JM29</accession>
<reference evidence="5" key="1">
    <citation type="submission" date="2011-05" db="EMBL/GenBank/DDBJ databases">
        <authorList>
            <person name="Richards S.R."/>
            <person name="Qu J."/>
            <person name="Jiang H."/>
            <person name="Jhangiani S.N."/>
            <person name="Agravi P."/>
            <person name="Goodspeed R."/>
            <person name="Gross S."/>
            <person name="Mandapat C."/>
            <person name="Jackson L."/>
            <person name="Mathew T."/>
            <person name="Pu L."/>
            <person name="Thornton R."/>
            <person name="Saada N."/>
            <person name="Wilczek-Boney K.B."/>
            <person name="Lee S."/>
            <person name="Kovar C."/>
            <person name="Wu Y."/>
            <person name="Scherer S.E."/>
            <person name="Worley K.C."/>
            <person name="Muzny D.M."/>
            <person name="Gibbs R."/>
        </authorList>
    </citation>
    <scope>NUCLEOTIDE SEQUENCE</scope>
    <source>
        <strain evidence="5">Brora</strain>
    </source>
</reference>
<dbReference type="OMA" id="WPRWQPK"/>
<evidence type="ECO:0000259" key="3">
    <source>
        <dbReference type="SMART" id="SM00701"/>
    </source>
</evidence>
<dbReference type="EMBL" id="JH431790">
    <property type="status" value="NOT_ANNOTATED_CDS"/>
    <property type="molecule type" value="Genomic_DNA"/>
</dbReference>
<dbReference type="InterPro" id="IPR002502">
    <property type="entry name" value="Amidase_domain"/>
</dbReference>
<protein>
    <recommendedName>
        <fullName evidence="3">Peptidoglycan recognition protein family domain-containing protein</fullName>
    </recommendedName>
</protein>
<dbReference type="AlphaFoldDB" id="T1JM29"/>
<dbReference type="SMART" id="SM00701">
    <property type="entry name" value="PGRP"/>
    <property type="match status" value="1"/>
</dbReference>
<comment type="similarity">
    <text evidence="1">Belongs to the N-acetylmuramoyl-L-alanine amidase 2 family.</text>
</comment>